<feature type="region of interest" description="Disordered" evidence="1">
    <location>
        <begin position="1"/>
        <end position="84"/>
    </location>
</feature>
<organism evidence="2 3">
    <name type="scientific">Sparus aurata</name>
    <name type="common">Gilthead sea bream</name>
    <dbReference type="NCBI Taxonomy" id="8175"/>
    <lineage>
        <taxon>Eukaryota</taxon>
        <taxon>Metazoa</taxon>
        <taxon>Chordata</taxon>
        <taxon>Craniata</taxon>
        <taxon>Vertebrata</taxon>
        <taxon>Euteleostomi</taxon>
        <taxon>Actinopterygii</taxon>
        <taxon>Neopterygii</taxon>
        <taxon>Teleostei</taxon>
        <taxon>Neoteleostei</taxon>
        <taxon>Acanthomorphata</taxon>
        <taxon>Eupercaria</taxon>
        <taxon>Spariformes</taxon>
        <taxon>Sparidae</taxon>
        <taxon>Sparus</taxon>
    </lineage>
</organism>
<dbReference type="Proteomes" id="UP000472265">
    <property type="component" value="Chromosome 22"/>
</dbReference>
<keyword evidence="3" id="KW-1185">Reference proteome</keyword>
<dbReference type="Ensembl" id="ENSSAUT00010006535.1">
    <property type="protein sequence ID" value="ENSSAUP00010006069.1"/>
    <property type="gene ID" value="ENSSAUG00010003092.1"/>
</dbReference>
<reference evidence="2" key="1">
    <citation type="submission" date="2021-04" db="EMBL/GenBank/DDBJ databases">
        <authorList>
            <consortium name="Wellcome Sanger Institute Data Sharing"/>
        </authorList>
    </citation>
    <scope>NUCLEOTIDE SEQUENCE [LARGE SCALE GENOMIC DNA]</scope>
</reference>
<protein>
    <submittedName>
        <fullName evidence="2">Uncharacterized protein</fullName>
    </submittedName>
</protein>
<reference evidence="2" key="3">
    <citation type="submission" date="2025-09" db="UniProtKB">
        <authorList>
            <consortium name="Ensembl"/>
        </authorList>
    </citation>
    <scope>IDENTIFICATION</scope>
</reference>
<feature type="compositionally biased region" description="Polar residues" evidence="1">
    <location>
        <begin position="31"/>
        <end position="47"/>
    </location>
</feature>
<name>A0A671TVM8_SPAAU</name>
<dbReference type="AlphaFoldDB" id="A0A671TVM8"/>
<feature type="compositionally biased region" description="Low complexity" evidence="1">
    <location>
        <begin position="1"/>
        <end position="16"/>
    </location>
</feature>
<evidence type="ECO:0000313" key="2">
    <source>
        <dbReference type="Ensembl" id="ENSSAUP00010006069.1"/>
    </source>
</evidence>
<dbReference type="GeneTree" id="ENSGT00940000179479"/>
<sequence>ASPSPAGSGSQSRSGPILLVSVVSPGFPPSMQRSTQGPQFGPQQSAPPMSPHSVSGGPMHHGSYQQAGSYGQYGPPGEHCDLHGKHIYRSSKSKTFSFHKYFFLTLYR</sequence>
<evidence type="ECO:0000256" key="1">
    <source>
        <dbReference type="SAM" id="MobiDB-lite"/>
    </source>
</evidence>
<dbReference type="InParanoid" id="A0A671TVM8"/>
<proteinExistence type="predicted"/>
<evidence type="ECO:0000313" key="3">
    <source>
        <dbReference type="Proteomes" id="UP000472265"/>
    </source>
</evidence>
<accession>A0A671TVM8</accession>
<reference evidence="2" key="2">
    <citation type="submission" date="2025-08" db="UniProtKB">
        <authorList>
            <consortium name="Ensembl"/>
        </authorList>
    </citation>
    <scope>IDENTIFICATION</scope>
</reference>